<organism evidence="2 3">
    <name type="scientific">Fretibacterium fastidiosum</name>
    <dbReference type="NCBI Taxonomy" id="651822"/>
    <lineage>
        <taxon>Bacteria</taxon>
        <taxon>Thermotogati</taxon>
        <taxon>Synergistota</taxon>
        <taxon>Synergistia</taxon>
        <taxon>Synergistales</taxon>
        <taxon>Aminobacteriaceae</taxon>
        <taxon>Fretibacterium</taxon>
    </lineage>
</organism>
<reference evidence="2 3" key="2">
    <citation type="submission" date="2010-03" db="EMBL/GenBank/DDBJ databases">
        <authorList>
            <person name="Pajon A."/>
        </authorList>
    </citation>
    <scope>NUCLEOTIDE SEQUENCE [LARGE SCALE GENOMIC DNA]</scope>
    <source>
        <strain evidence="2 3">SGP1</strain>
    </source>
</reference>
<dbReference type="SUPFAM" id="SSF101262">
    <property type="entry name" value="Methenyltetrahydrofolate cyclohydrolase-like"/>
    <property type="match status" value="1"/>
</dbReference>
<evidence type="ECO:0000313" key="3">
    <source>
        <dbReference type="Proteomes" id="UP000008957"/>
    </source>
</evidence>
<dbReference type="GO" id="GO:0030412">
    <property type="term" value="F:formimidoyltetrahydrofolate cyclodeaminase activity"/>
    <property type="evidence" value="ECO:0007669"/>
    <property type="project" value="UniProtKB-EC"/>
</dbReference>
<dbReference type="InterPro" id="IPR036178">
    <property type="entry name" value="Formintransfe-cycloase-like_sf"/>
</dbReference>
<evidence type="ECO:0000313" key="2">
    <source>
        <dbReference type="EMBL" id="CBL27905.1"/>
    </source>
</evidence>
<dbReference type="Pfam" id="PF04961">
    <property type="entry name" value="FTCD_C"/>
    <property type="match status" value="1"/>
</dbReference>
<name>A0AB94IVW7_9BACT</name>
<dbReference type="KEGG" id="sbr:SY1_04790"/>
<keyword evidence="3" id="KW-1185">Reference proteome</keyword>
<dbReference type="RefSeq" id="WP_015556052.1">
    <property type="nucleotide sequence ID" value="NC_021038.1"/>
</dbReference>
<reference evidence="3" key="1">
    <citation type="submission" date="2010-03" db="EMBL/GenBank/DDBJ databases">
        <title>The genome sequence of Synergistetes sp. SGP1.</title>
        <authorList>
            <consortium name="metaHIT consortium -- http://www.metahit.eu/"/>
            <person name="Pajon A."/>
            <person name="Turner K."/>
            <person name="Parkhill J."/>
            <person name="Wade W."/>
            <person name="Vartoukian S."/>
        </authorList>
    </citation>
    <scope>NUCLEOTIDE SEQUENCE [LARGE SCALE GENOMIC DNA]</scope>
    <source>
        <strain evidence="3">SGP1</strain>
    </source>
</reference>
<keyword evidence="2" id="KW-0808">Transferase</keyword>
<dbReference type="Proteomes" id="UP000008957">
    <property type="component" value="Chromosome"/>
</dbReference>
<accession>A0AB94IVW7</accession>
<proteinExistence type="predicted"/>
<evidence type="ECO:0000259" key="1">
    <source>
        <dbReference type="Pfam" id="PF04961"/>
    </source>
</evidence>
<dbReference type="Gene3D" id="1.20.120.680">
    <property type="entry name" value="Formiminotetrahydrofolate cyclodeaminase monomer, up-and-down helical bundle"/>
    <property type="match status" value="1"/>
</dbReference>
<dbReference type="AlphaFoldDB" id="A0AB94IVW7"/>
<feature type="domain" description="Cyclodeaminase/cyclohydrolase" evidence="1">
    <location>
        <begin position="7"/>
        <end position="184"/>
    </location>
</feature>
<gene>
    <name evidence="2" type="ORF">SY1_04790</name>
</gene>
<dbReference type="GO" id="GO:0030409">
    <property type="term" value="F:glutamate formimidoyltransferase activity"/>
    <property type="evidence" value="ECO:0007669"/>
    <property type="project" value="UniProtKB-EC"/>
</dbReference>
<dbReference type="InterPro" id="IPR007044">
    <property type="entry name" value="Cyclodeamin/CycHdrlase"/>
</dbReference>
<dbReference type="EMBL" id="FP929056">
    <property type="protein sequence ID" value="CBL27905.1"/>
    <property type="molecule type" value="Genomic_DNA"/>
</dbReference>
<dbReference type="EC" id="4.3.1.4" evidence="2"/>
<protein>
    <submittedName>
        <fullName evidence="2">Formimidoyltetrahydrofolate cyclodeaminase</fullName>
        <ecNumber evidence="2">2.1.2.5</ecNumber>
        <ecNumber evidence="2">4.3.1.4</ecNumber>
    </submittedName>
</protein>
<sequence>MKLTDLSLKDFTAKLGSDAPAPGGGSAAALSGALGAALVSMVCNLTKGREKYAEFETLVVNTLKESDELAAALLEGVQKDTNAFDGVIAAYGMPKGTDAEKAARSEAIQSAYKVAILSPEETADNCLAVMRLSRDLLHKSNKNAASDLAVSALQAYAGLIGALENVAINLAAIKDQNYVNDKRKWMDLASDEGEKLLKEVREGVRAMLA</sequence>
<keyword evidence="2" id="KW-0456">Lyase</keyword>
<dbReference type="EC" id="2.1.2.5" evidence="2"/>